<keyword evidence="2 3" id="KW-0694">RNA-binding</keyword>
<dbReference type="Proteomes" id="UP000585474">
    <property type="component" value="Unassembled WGS sequence"/>
</dbReference>
<dbReference type="Gene3D" id="3.30.160.20">
    <property type="match status" value="1"/>
</dbReference>
<dbReference type="AlphaFoldDB" id="A0A7J0GNZ3"/>
<protein>
    <recommendedName>
        <fullName evidence="4">DRBM domain-containing protein</fullName>
    </recommendedName>
</protein>
<dbReference type="PANTHER" id="PTHR14950:SF49">
    <property type="entry name" value="RIBONUCLEASE 3-LIKE PROTEIN 2-RELATED"/>
    <property type="match status" value="1"/>
</dbReference>
<dbReference type="GO" id="GO:0004525">
    <property type="term" value="F:ribonuclease III activity"/>
    <property type="evidence" value="ECO:0007669"/>
    <property type="project" value="InterPro"/>
</dbReference>
<comment type="caution">
    <text evidence="5">The sequence shown here is derived from an EMBL/GenBank/DDBJ whole genome shotgun (WGS) entry which is preliminary data.</text>
</comment>
<dbReference type="PROSITE" id="PS50137">
    <property type="entry name" value="DS_RBD"/>
    <property type="match status" value="1"/>
</dbReference>
<dbReference type="InterPro" id="IPR014720">
    <property type="entry name" value="dsRBD_dom"/>
</dbReference>
<dbReference type="OrthoDB" id="416741at2759"/>
<dbReference type="GO" id="GO:0005634">
    <property type="term" value="C:nucleus"/>
    <property type="evidence" value="ECO:0007669"/>
    <property type="project" value="TreeGrafter"/>
</dbReference>
<evidence type="ECO:0000256" key="2">
    <source>
        <dbReference type="ARBA" id="ARBA00022884"/>
    </source>
</evidence>
<dbReference type="InterPro" id="IPR036389">
    <property type="entry name" value="RNase_III_sf"/>
</dbReference>
<dbReference type="Gene3D" id="1.10.1520.10">
    <property type="entry name" value="Ribonuclease III domain"/>
    <property type="match status" value="1"/>
</dbReference>
<accession>A0A7J0GNZ3</accession>
<dbReference type="EMBL" id="BJWL01000023">
    <property type="protein sequence ID" value="GFZ12537.1"/>
    <property type="molecule type" value="Genomic_DNA"/>
</dbReference>
<feature type="domain" description="DRBM" evidence="4">
    <location>
        <begin position="180"/>
        <end position="256"/>
    </location>
</feature>
<organism evidence="5 6">
    <name type="scientific">Actinidia rufa</name>
    <dbReference type="NCBI Taxonomy" id="165716"/>
    <lineage>
        <taxon>Eukaryota</taxon>
        <taxon>Viridiplantae</taxon>
        <taxon>Streptophyta</taxon>
        <taxon>Embryophyta</taxon>
        <taxon>Tracheophyta</taxon>
        <taxon>Spermatophyta</taxon>
        <taxon>Magnoliopsida</taxon>
        <taxon>eudicotyledons</taxon>
        <taxon>Gunneridae</taxon>
        <taxon>Pentapetalae</taxon>
        <taxon>asterids</taxon>
        <taxon>Ericales</taxon>
        <taxon>Actinidiaceae</taxon>
        <taxon>Actinidia</taxon>
    </lineage>
</organism>
<keyword evidence="6" id="KW-1185">Reference proteome</keyword>
<dbReference type="SUPFAM" id="SSF54768">
    <property type="entry name" value="dsRNA-binding domain-like"/>
    <property type="match status" value="1"/>
</dbReference>
<evidence type="ECO:0000256" key="1">
    <source>
        <dbReference type="ARBA" id="ARBA00022801"/>
    </source>
</evidence>
<keyword evidence="1" id="KW-0378">Hydrolase</keyword>
<dbReference type="Pfam" id="PF00035">
    <property type="entry name" value="dsrm"/>
    <property type="match status" value="1"/>
</dbReference>
<sequence length="314" mass="35290">MDKSAGYEIVTSAYAVDGGGMMTTTSRIWPTPHGGGEASQVQFQRPKALGGGSYSLIRAYTNLAVVVRDTRLASPLFEKAWDLSTSPKPRTHSRSAPPMSAPRSLPSLHRFFRRNAADLDEKVRDFALAVQEEEDTVVYGGTVQAPKVLADIVESVAAAIYVDCQYDLQALWVVFRDLLEPIVTLDILQQQPQPVTMLFELCQQNSWQVDIKHWRKEEKDVASVYVDGSFIASASSEQKENARLHAAKIALEKLCHPKSNNKMSVDIYSSIDGTEIEGTKHKLNELCIKKRWPKPSYRYEFIFSELNFFQLLMV</sequence>
<reference evidence="5 6" key="1">
    <citation type="submission" date="2019-07" db="EMBL/GenBank/DDBJ databases">
        <title>De Novo Assembly of kiwifruit Actinidia rufa.</title>
        <authorList>
            <person name="Sugita-Konishi S."/>
            <person name="Sato K."/>
            <person name="Mori E."/>
            <person name="Abe Y."/>
            <person name="Kisaki G."/>
            <person name="Hamano K."/>
            <person name="Suezawa K."/>
            <person name="Otani M."/>
            <person name="Fukuda T."/>
            <person name="Manabe T."/>
            <person name="Gomi K."/>
            <person name="Tabuchi M."/>
            <person name="Akimitsu K."/>
            <person name="Kataoka I."/>
        </authorList>
    </citation>
    <scope>NUCLEOTIDE SEQUENCE [LARGE SCALE GENOMIC DNA]</scope>
    <source>
        <strain evidence="6">cv. Fuchu</strain>
    </source>
</reference>
<dbReference type="GO" id="GO:0030422">
    <property type="term" value="P:siRNA processing"/>
    <property type="evidence" value="ECO:0007669"/>
    <property type="project" value="TreeGrafter"/>
</dbReference>
<evidence type="ECO:0000259" key="4">
    <source>
        <dbReference type="PROSITE" id="PS50137"/>
    </source>
</evidence>
<evidence type="ECO:0000313" key="6">
    <source>
        <dbReference type="Proteomes" id="UP000585474"/>
    </source>
</evidence>
<dbReference type="GO" id="GO:0003723">
    <property type="term" value="F:RNA binding"/>
    <property type="evidence" value="ECO:0007669"/>
    <property type="project" value="UniProtKB-UniRule"/>
</dbReference>
<proteinExistence type="predicted"/>
<evidence type="ECO:0000313" key="5">
    <source>
        <dbReference type="EMBL" id="GFZ12537.1"/>
    </source>
</evidence>
<name>A0A7J0GNZ3_9ERIC</name>
<dbReference type="GO" id="GO:0005737">
    <property type="term" value="C:cytoplasm"/>
    <property type="evidence" value="ECO:0007669"/>
    <property type="project" value="TreeGrafter"/>
</dbReference>
<gene>
    <name evidence="5" type="ORF">Acr_23g0009220</name>
</gene>
<dbReference type="PANTHER" id="PTHR14950">
    <property type="entry name" value="DICER-RELATED"/>
    <property type="match status" value="1"/>
</dbReference>
<evidence type="ECO:0000256" key="3">
    <source>
        <dbReference type="PROSITE-ProRule" id="PRU00266"/>
    </source>
</evidence>